<name>A0A9P0Q5N3_ACAOB</name>
<evidence type="ECO:0000313" key="2">
    <source>
        <dbReference type="Proteomes" id="UP001152888"/>
    </source>
</evidence>
<evidence type="ECO:0000313" key="1">
    <source>
        <dbReference type="EMBL" id="CAH2007252.1"/>
    </source>
</evidence>
<sequence>MDFEISFLKEQENASIKFCSQHSSFLINVFISEIISSVLCLSSEAAFHLIFL</sequence>
<gene>
    <name evidence="1" type="ORF">ACAOBT_LOCUS29553</name>
</gene>
<reference evidence="1" key="1">
    <citation type="submission" date="2022-03" db="EMBL/GenBank/DDBJ databases">
        <authorList>
            <person name="Sayadi A."/>
        </authorList>
    </citation>
    <scope>NUCLEOTIDE SEQUENCE</scope>
</reference>
<protein>
    <submittedName>
        <fullName evidence="1">Uncharacterized protein</fullName>
    </submittedName>
</protein>
<organism evidence="1 2">
    <name type="scientific">Acanthoscelides obtectus</name>
    <name type="common">Bean weevil</name>
    <name type="synonym">Bruchus obtectus</name>
    <dbReference type="NCBI Taxonomy" id="200917"/>
    <lineage>
        <taxon>Eukaryota</taxon>
        <taxon>Metazoa</taxon>
        <taxon>Ecdysozoa</taxon>
        <taxon>Arthropoda</taxon>
        <taxon>Hexapoda</taxon>
        <taxon>Insecta</taxon>
        <taxon>Pterygota</taxon>
        <taxon>Neoptera</taxon>
        <taxon>Endopterygota</taxon>
        <taxon>Coleoptera</taxon>
        <taxon>Polyphaga</taxon>
        <taxon>Cucujiformia</taxon>
        <taxon>Chrysomeloidea</taxon>
        <taxon>Chrysomelidae</taxon>
        <taxon>Bruchinae</taxon>
        <taxon>Bruchini</taxon>
        <taxon>Acanthoscelides</taxon>
    </lineage>
</organism>
<keyword evidence="2" id="KW-1185">Reference proteome</keyword>
<proteinExistence type="predicted"/>
<accession>A0A9P0Q5N3</accession>
<dbReference type="Proteomes" id="UP001152888">
    <property type="component" value="Unassembled WGS sequence"/>
</dbReference>
<comment type="caution">
    <text evidence="1">The sequence shown here is derived from an EMBL/GenBank/DDBJ whole genome shotgun (WGS) entry which is preliminary data.</text>
</comment>
<dbReference type="AlphaFoldDB" id="A0A9P0Q5N3"/>
<dbReference type="EMBL" id="CAKOFQ010007739">
    <property type="protein sequence ID" value="CAH2007252.1"/>
    <property type="molecule type" value="Genomic_DNA"/>
</dbReference>